<comment type="caution">
    <text evidence="7">Lacks conserved residue(s) required for the propagation of feature annotation.</text>
</comment>
<dbReference type="GO" id="GO:0006424">
    <property type="term" value="P:glutamyl-tRNA aminoacylation"/>
    <property type="evidence" value="ECO:0007669"/>
    <property type="project" value="UniProtKB-UniRule"/>
</dbReference>
<dbReference type="GO" id="GO:0004818">
    <property type="term" value="F:glutamate-tRNA ligase activity"/>
    <property type="evidence" value="ECO:0007669"/>
    <property type="project" value="UniProtKB-UniRule"/>
</dbReference>
<dbReference type="InterPro" id="IPR033910">
    <property type="entry name" value="GluRS_core"/>
</dbReference>
<dbReference type="GO" id="GO:0005829">
    <property type="term" value="C:cytosol"/>
    <property type="evidence" value="ECO:0007669"/>
    <property type="project" value="TreeGrafter"/>
</dbReference>
<comment type="similarity">
    <text evidence="1 7">Belongs to the class-I aminoacyl-tRNA synthetase family. Glutamate--tRNA ligase type 1 subfamily.</text>
</comment>
<comment type="function">
    <text evidence="7">Catalyzes the attachment of glutamate to tRNA(Glu) in a two-step reaction: glutamate is first activated by ATP to form Glu-AMP and then transferred to the acceptor end of tRNA(Glu).</text>
</comment>
<dbReference type="InterPro" id="IPR001412">
    <property type="entry name" value="aa-tRNA-synth_I_CS"/>
</dbReference>
<feature type="domain" description="Aminoacyl-tRNA synthetase class I anticodon-binding" evidence="10">
    <location>
        <begin position="287"/>
        <end position="432"/>
    </location>
</feature>
<evidence type="ECO:0000256" key="8">
    <source>
        <dbReference type="SAM" id="MobiDB-lite"/>
    </source>
</evidence>
<evidence type="ECO:0000256" key="2">
    <source>
        <dbReference type="ARBA" id="ARBA00022598"/>
    </source>
</evidence>
<dbReference type="EMBL" id="MHFR01000019">
    <property type="protein sequence ID" value="OGW98928.1"/>
    <property type="molecule type" value="Genomic_DNA"/>
</dbReference>
<evidence type="ECO:0000256" key="7">
    <source>
        <dbReference type="HAMAP-Rule" id="MF_00022"/>
    </source>
</evidence>
<dbReference type="CDD" id="cd00808">
    <property type="entry name" value="GluRS_core"/>
    <property type="match status" value="1"/>
</dbReference>
<dbReference type="Gene3D" id="3.40.50.620">
    <property type="entry name" value="HUPs"/>
    <property type="match status" value="2"/>
</dbReference>
<evidence type="ECO:0000259" key="9">
    <source>
        <dbReference type="Pfam" id="PF00749"/>
    </source>
</evidence>
<organism evidence="11 12">
    <name type="scientific">Candidatus Danuiimicrobium aquiferis</name>
    <dbReference type="NCBI Taxonomy" id="1801832"/>
    <lineage>
        <taxon>Bacteria</taxon>
        <taxon>Pseudomonadati</taxon>
        <taxon>Candidatus Omnitrophota</taxon>
        <taxon>Candidatus Danuiimicrobium</taxon>
    </lineage>
</organism>
<evidence type="ECO:0000256" key="4">
    <source>
        <dbReference type="ARBA" id="ARBA00022840"/>
    </source>
</evidence>
<dbReference type="Pfam" id="PF19269">
    <property type="entry name" value="Anticodon_2"/>
    <property type="match status" value="1"/>
</dbReference>
<dbReference type="Gene3D" id="1.10.10.350">
    <property type="match status" value="1"/>
</dbReference>
<dbReference type="SUPFAM" id="SSF48163">
    <property type="entry name" value="An anticodon-binding domain of class I aminoacyl-tRNA synthetases"/>
    <property type="match status" value="1"/>
</dbReference>
<dbReference type="Pfam" id="PF00749">
    <property type="entry name" value="tRNA-synt_1c"/>
    <property type="match status" value="2"/>
</dbReference>
<dbReference type="InterPro" id="IPR020751">
    <property type="entry name" value="aa-tRNA-synth_I_codon-bd_sub2"/>
</dbReference>
<evidence type="ECO:0000256" key="1">
    <source>
        <dbReference type="ARBA" id="ARBA00007894"/>
    </source>
</evidence>
<evidence type="ECO:0000256" key="3">
    <source>
        <dbReference type="ARBA" id="ARBA00022741"/>
    </source>
</evidence>
<gene>
    <name evidence="7" type="primary">gltX</name>
    <name evidence="11" type="ORF">A3G33_08805</name>
</gene>
<accession>A0A1G1L1C2</accession>
<dbReference type="Proteomes" id="UP000178187">
    <property type="component" value="Unassembled WGS sequence"/>
</dbReference>
<name>A0A1G1L1C2_9BACT</name>
<dbReference type="InterPro" id="IPR000924">
    <property type="entry name" value="Glu/Gln-tRNA-synth"/>
</dbReference>
<dbReference type="InterPro" id="IPR049940">
    <property type="entry name" value="GluQ/Sye"/>
</dbReference>
<evidence type="ECO:0000313" key="12">
    <source>
        <dbReference type="Proteomes" id="UP000178187"/>
    </source>
</evidence>
<comment type="catalytic activity">
    <reaction evidence="7">
        <text>tRNA(Glu) + L-glutamate + ATP = L-glutamyl-tRNA(Glu) + AMP + diphosphate</text>
        <dbReference type="Rhea" id="RHEA:23540"/>
        <dbReference type="Rhea" id="RHEA-COMP:9663"/>
        <dbReference type="Rhea" id="RHEA-COMP:9680"/>
        <dbReference type="ChEBI" id="CHEBI:29985"/>
        <dbReference type="ChEBI" id="CHEBI:30616"/>
        <dbReference type="ChEBI" id="CHEBI:33019"/>
        <dbReference type="ChEBI" id="CHEBI:78442"/>
        <dbReference type="ChEBI" id="CHEBI:78520"/>
        <dbReference type="ChEBI" id="CHEBI:456215"/>
        <dbReference type="EC" id="6.1.1.17"/>
    </reaction>
</comment>
<dbReference type="EC" id="6.1.1.17" evidence="7"/>
<sequence>MIPPIRVRFAPSPTGSLHIGGIRTALFNYLFAKHYAGTFLVRIEDTDRERSEKRFEIEILESLKWLGLVWDEYPIRQSERLPFYRDAAARLVSAGLAYEEEGPAGKAVKFKMPETKIKFPDMVSGPIEFDASLFDDLVIIKSDGFPTYHFACVIDDHEMNISHVIRGADHISNTPRQIAIYEAFGWKAPEFAHLPLVFGIDGTLLSKRHGAVSLAEYRKEGYLPVGILNYLALLGWASGGSQELFTLQEIANLFSLEHVSQANARFDTEKLKWLNSEHIRKLSNDDFCARLKTYLQEYEPDGLRSDDGRLNKVMPLYKERIRTFREFMEQACFFFQDEISYDPKAVQQHFKGEETRKMLEEWTKILERDGNFEDPALLEALLRSSAEKLGVKAGLLIHPTRVAISGRSATPGLFETMVILGQNLVLKRLRYVVEYYDNFSENTSSLLRGEDTGGGEMSDSPQPDLPPQGGKGTEIGL</sequence>
<comment type="subcellular location">
    <subcellularLocation>
        <location evidence="7">Cytoplasm</location>
    </subcellularLocation>
</comment>
<feature type="short sequence motif" description="'KMSKS' region" evidence="7">
    <location>
        <begin position="204"/>
        <end position="208"/>
    </location>
</feature>
<dbReference type="InterPro" id="IPR014729">
    <property type="entry name" value="Rossmann-like_a/b/a_fold"/>
</dbReference>
<feature type="region of interest" description="Disordered" evidence="8">
    <location>
        <begin position="444"/>
        <end position="477"/>
    </location>
</feature>
<protein>
    <recommendedName>
        <fullName evidence="7">Glutamate--tRNA ligase</fullName>
        <ecNumber evidence="7">6.1.1.17</ecNumber>
    </recommendedName>
    <alternativeName>
        <fullName evidence="7">Glutamyl-tRNA synthetase</fullName>
        <shortName evidence="7">GluRS</shortName>
    </alternativeName>
</protein>
<dbReference type="NCBIfam" id="TIGR00464">
    <property type="entry name" value="gltX_bact"/>
    <property type="match status" value="1"/>
</dbReference>
<feature type="short sequence motif" description="'HIGH' region" evidence="7">
    <location>
        <begin position="11"/>
        <end position="21"/>
    </location>
</feature>
<feature type="binding site" evidence="7">
    <location>
        <position position="207"/>
    </location>
    <ligand>
        <name>ATP</name>
        <dbReference type="ChEBI" id="CHEBI:30616"/>
    </ligand>
</feature>
<dbReference type="InterPro" id="IPR008925">
    <property type="entry name" value="aa_tRNA-synth_I_cd-bd_sf"/>
</dbReference>
<proteinExistence type="inferred from homology"/>
<dbReference type="Gene3D" id="3.90.800.10">
    <property type="entry name" value="Glutamyl-tRNA Synthetase, Domain 3"/>
    <property type="match status" value="1"/>
</dbReference>
<feature type="domain" description="Glutamyl/glutaminyl-tRNA synthetase class Ib catalytic" evidence="9">
    <location>
        <begin position="107"/>
        <end position="273"/>
    </location>
</feature>
<dbReference type="Gene3D" id="1.10.1160.10">
    <property type="entry name" value="Glutamyl-trna Synthetase, Domain 2"/>
    <property type="match status" value="1"/>
</dbReference>
<keyword evidence="4 7" id="KW-0067">ATP-binding</keyword>
<dbReference type="PROSITE" id="PS00178">
    <property type="entry name" value="AA_TRNA_LIGASE_I"/>
    <property type="match status" value="1"/>
</dbReference>
<dbReference type="PANTHER" id="PTHR43311">
    <property type="entry name" value="GLUTAMATE--TRNA LIGASE"/>
    <property type="match status" value="1"/>
</dbReference>
<dbReference type="InterPro" id="IPR045462">
    <property type="entry name" value="aa-tRNA-synth_I_cd-bd"/>
</dbReference>
<dbReference type="InterPro" id="IPR020061">
    <property type="entry name" value="Glu_tRNA_lig_a-bdl"/>
</dbReference>
<keyword evidence="2 7" id="KW-0436">Ligase</keyword>
<feature type="domain" description="Glutamyl/glutaminyl-tRNA synthetase class Ib catalytic" evidence="9">
    <location>
        <begin position="5"/>
        <end position="101"/>
    </location>
</feature>
<dbReference type="GO" id="GO:0008270">
    <property type="term" value="F:zinc ion binding"/>
    <property type="evidence" value="ECO:0007669"/>
    <property type="project" value="InterPro"/>
</dbReference>
<dbReference type="PANTHER" id="PTHR43311:SF2">
    <property type="entry name" value="GLUTAMATE--TRNA LIGASE, MITOCHONDRIAL-RELATED"/>
    <property type="match status" value="1"/>
</dbReference>
<keyword evidence="6 7" id="KW-0030">Aminoacyl-tRNA synthetase</keyword>
<evidence type="ECO:0000259" key="10">
    <source>
        <dbReference type="Pfam" id="PF19269"/>
    </source>
</evidence>
<keyword evidence="5 7" id="KW-0648">Protein biosynthesis</keyword>
<comment type="subunit">
    <text evidence="7">Monomer.</text>
</comment>
<dbReference type="InterPro" id="IPR004527">
    <property type="entry name" value="Glu-tRNA-ligase_bac/mito"/>
</dbReference>
<keyword evidence="7" id="KW-0963">Cytoplasm</keyword>
<dbReference type="HAMAP" id="MF_00022">
    <property type="entry name" value="Glu_tRNA_synth_type1"/>
    <property type="match status" value="1"/>
</dbReference>
<evidence type="ECO:0000313" key="11">
    <source>
        <dbReference type="EMBL" id="OGW98928.1"/>
    </source>
</evidence>
<dbReference type="AlphaFoldDB" id="A0A1G1L1C2"/>
<reference evidence="11 12" key="1">
    <citation type="journal article" date="2016" name="Nat. Commun.">
        <title>Thousands of microbial genomes shed light on interconnected biogeochemical processes in an aquifer system.</title>
        <authorList>
            <person name="Anantharaman K."/>
            <person name="Brown C.T."/>
            <person name="Hug L.A."/>
            <person name="Sharon I."/>
            <person name="Castelle C.J."/>
            <person name="Probst A.J."/>
            <person name="Thomas B.C."/>
            <person name="Singh A."/>
            <person name="Wilkins M.J."/>
            <person name="Karaoz U."/>
            <person name="Brodie E.L."/>
            <person name="Williams K.H."/>
            <person name="Hubbard S.S."/>
            <person name="Banfield J.F."/>
        </authorList>
    </citation>
    <scope>NUCLEOTIDE SEQUENCE [LARGE SCALE GENOMIC DNA]</scope>
</reference>
<comment type="caution">
    <text evidence="11">The sequence shown here is derived from an EMBL/GenBank/DDBJ whole genome shotgun (WGS) entry which is preliminary data.</text>
</comment>
<dbReference type="PRINTS" id="PR00987">
    <property type="entry name" value="TRNASYNTHGLU"/>
</dbReference>
<evidence type="ECO:0000256" key="6">
    <source>
        <dbReference type="ARBA" id="ARBA00023146"/>
    </source>
</evidence>
<evidence type="ECO:0000256" key="5">
    <source>
        <dbReference type="ARBA" id="ARBA00022917"/>
    </source>
</evidence>
<dbReference type="InterPro" id="IPR020058">
    <property type="entry name" value="Glu/Gln-tRNA-synth_Ib_cat-dom"/>
</dbReference>
<dbReference type="GO" id="GO:0005524">
    <property type="term" value="F:ATP binding"/>
    <property type="evidence" value="ECO:0007669"/>
    <property type="project" value="UniProtKB-UniRule"/>
</dbReference>
<keyword evidence="3 7" id="KW-0547">Nucleotide-binding</keyword>
<dbReference type="SUPFAM" id="SSF52374">
    <property type="entry name" value="Nucleotidylyl transferase"/>
    <property type="match status" value="1"/>
</dbReference>
<dbReference type="GO" id="GO:0000049">
    <property type="term" value="F:tRNA binding"/>
    <property type="evidence" value="ECO:0007669"/>
    <property type="project" value="InterPro"/>
</dbReference>